<dbReference type="CDD" id="cd03230">
    <property type="entry name" value="ABC_DR_subfamily_A"/>
    <property type="match status" value="1"/>
</dbReference>
<sequence>MTPTITLEHVSRRYGRLSALDDVSLRADAGETVALVGHNGAGKTTLMKLILGLIRPTAGTVRVLGEDPAGRHGARVRARLGFLPESVAFHAAMTGTELLAFYARLKNAPVKANPGILHRVGLSEAADRRVGTYSKGMRQRLGLAQALIGEPGILLLDEPTSGLDPDSRRQVYDTIAELRDRGALVLLSTHALAEVESRVDRVAMLHRGRLIAAGDVAALRRRAPMPVRVRLTVRHCTTQRVLDAVAAWATVLARDPEHLDLAVDPAHRADVIHALDGLREVIEDVEIESPGLEALYRHLTGGDRP</sequence>
<evidence type="ECO:0000256" key="4">
    <source>
        <dbReference type="ARBA" id="ARBA00022840"/>
    </source>
</evidence>
<comment type="similarity">
    <text evidence="1">Belongs to the ABC transporter superfamily.</text>
</comment>
<keyword evidence="4 6" id="KW-0067">ATP-binding</keyword>
<dbReference type="EMBL" id="BMZS01000006">
    <property type="protein sequence ID" value="GHD52628.1"/>
    <property type="molecule type" value="Genomic_DNA"/>
</dbReference>
<evidence type="ECO:0000256" key="3">
    <source>
        <dbReference type="ARBA" id="ARBA00022741"/>
    </source>
</evidence>
<comment type="caution">
    <text evidence="6">The sequence shown here is derived from an EMBL/GenBank/DDBJ whole genome shotgun (WGS) entry which is preliminary data.</text>
</comment>
<proteinExistence type="inferred from homology"/>
<organism evidence="6 7">
    <name type="scientific">Thalassobaculum fulvum</name>
    <dbReference type="NCBI Taxonomy" id="1633335"/>
    <lineage>
        <taxon>Bacteria</taxon>
        <taxon>Pseudomonadati</taxon>
        <taxon>Pseudomonadota</taxon>
        <taxon>Alphaproteobacteria</taxon>
        <taxon>Rhodospirillales</taxon>
        <taxon>Thalassobaculaceae</taxon>
        <taxon>Thalassobaculum</taxon>
    </lineage>
</organism>
<evidence type="ECO:0000256" key="2">
    <source>
        <dbReference type="ARBA" id="ARBA00022448"/>
    </source>
</evidence>
<evidence type="ECO:0000256" key="1">
    <source>
        <dbReference type="ARBA" id="ARBA00005417"/>
    </source>
</evidence>
<accession>A0A919CQH1</accession>
<feature type="domain" description="ABC transporter" evidence="5">
    <location>
        <begin position="5"/>
        <end position="232"/>
    </location>
</feature>
<dbReference type="SUPFAM" id="SSF52540">
    <property type="entry name" value="P-loop containing nucleoside triphosphate hydrolases"/>
    <property type="match status" value="1"/>
</dbReference>
<dbReference type="PANTHER" id="PTHR43335">
    <property type="entry name" value="ABC TRANSPORTER, ATP-BINDING PROTEIN"/>
    <property type="match status" value="1"/>
</dbReference>
<dbReference type="PROSITE" id="PS00211">
    <property type="entry name" value="ABC_TRANSPORTER_1"/>
    <property type="match status" value="1"/>
</dbReference>
<dbReference type="Gene3D" id="3.40.50.300">
    <property type="entry name" value="P-loop containing nucleotide triphosphate hydrolases"/>
    <property type="match status" value="1"/>
</dbReference>
<protein>
    <submittedName>
        <fullName evidence="6">ABC transporter ATP-binding protein</fullName>
    </submittedName>
</protein>
<evidence type="ECO:0000313" key="6">
    <source>
        <dbReference type="EMBL" id="GHD52628.1"/>
    </source>
</evidence>
<dbReference type="AlphaFoldDB" id="A0A919CQH1"/>
<dbReference type="Proteomes" id="UP000630353">
    <property type="component" value="Unassembled WGS sequence"/>
</dbReference>
<keyword evidence="7" id="KW-1185">Reference proteome</keyword>
<reference evidence="6" key="2">
    <citation type="submission" date="2020-09" db="EMBL/GenBank/DDBJ databases">
        <authorList>
            <person name="Sun Q."/>
            <person name="Kim S."/>
        </authorList>
    </citation>
    <scope>NUCLEOTIDE SEQUENCE</scope>
    <source>
        <strain evidence="6">KCTC 42651</strain>
    </source>
</reference>
<dbReference type="SMART" id="SM00382">
    <property type="entry name" value="AAA"/>
    <property type="match status" value="1"/>
</dbReference>
<evidence type="ECO:0000259" key="5">
    <source>
        <dbReference type="PROSITE" id="PS50893"/>
    </source>
</evidence>
<dbReference type="GO" id="GO:0016887">
    <property type="term" value="F:ATP hydrolysis activity"/>
    <property type="evidence" value="ECO:0007669"/>
    <property type="project" value="InterPro"/>
</dbReference>
<keyword evidence="3" id="KW-0547">Nucleotide-binding</keyword>
<dbReference type="InterPro" id="IPR003593">
    <property type="entry name" value="AAA+_ATPase"/>
</dbReference>
<evidence type="ECO:0000313" key="7">
    <source>
        <dbReference type="Proteomes" id="UP000630353"/>
    </source>
</evidence>
<gene>
    <name evidence="6" type="primary">nosF</name>
    <name evidence="6" type="ORF">GCM10017083_28250</name>
</gene>
<dbReference type="PANTHER" id="PTHR43335:SF11">
    <property type="entry name" value="ABC TRANSPORTER RELATED"/>
    <property type="match status" value="1"/>
</dbReference>
<keyword evidence="2" id="KW-0813">Transport</keyword>
<dbReference type="PROSITE" id="PS50893">
    <property type="entry name" value="ABC_TRANSPORTER_2"/>
    <property type="match status" value="1"/>
</dbReference>
<dbReference type="InterPro" id="IPR027417">
    <property type="entry name" value="P-loop_NTPase"/>
</dbReference>
<dbReference type="Pfam" id="PF00005">
    <property type="entry name" value="ABC_tran"/>
    <property type="match status" value="1"/>
</dbReference>
<dbReference type="GO" id="GO:0005524">
    <property type="term" value="F:ATP binding"/>
    <property type="evidence" value="ECO:0007669"/>
    <property type="project" value="UniProtKB-KW"/>
</dbReference>
<dbReference type="RefSeq" id="WP_189990674.1">
    <property type="nucleotide sequence ID" value="NZ_BMZS01000006.1"/>
</dbReference>
<dbReference type="InterPro" id="IPR017871">
    <property type="entry name" value="ABC_transporter-like_CS"/>
</dbReference>
<reference evidence="6" key="1">
    <citation type="journal article" date="2014" name="Int. J. Syst. Evol. Microbiol.">
        <title>Complete genome sequence of Corynebacterium casei LMG S-19264T (=DSM 44701T), isolated from a smear-ripened cheese.</title>
        <authorList>
            <consortium name="US DOE Joint Genome Institute (JGI-PGF)"/>
            <person name="Walter F."/>
            <person name="Albersmeier A."/>
            <person name="Kalinowski J."/>
            <person name="Ruckert C."/>
        </authorList>
    </citation>
    <scope>NUCLEOTIDE SEQUENCE</scope>
    <source>
        <strain evidence="6">KCTC 42651</strain>
    </source>
</reference>
<dbReference type="InterPro" id="IPR003439">
    <property type="entry name" value="ABC_transporter-like_ATP-bd"/>
</dbReference>
<name>A0A919CQH1_9PROT</name>